<keyword evidence="3" id="KW-1185">Reference proteome</keyword>
<accession>A0A0M2KCF8</accession>
<evidence type="ECO:0000313" key="3">
    <source>
        <dbReference type="Proteomes" id="UP000033924"/>
    </source>
</evidence>
<dbReference type="Proteomes" id="UP000033924">
    <property type="component" value="Unassembled WGS sequence"/>
</dbReference>
<evidence type="ECO:0000313" key="4">
    <source>
        <dbReference type="Proteomes" id="UP000264980"/>
    </source>
</evidence>
<organism evidence="2 3">
    <name type="scientific">Erwinia tracheiphila</name>
    <dbReference type="NCBI Taxonomy" id="65700"/>
    <lineage>
        <taxon>Bacteria</taxon>
        <taxon>Pseudomonadati</taxon>
        <taxon>Pseudomonadota</taxon>
        <taxon>Gammaproteobacteria</taxon>
        <taxon>Enterobacterales</taxon>
        <taxon>Erwiniaceae</taxon>
        <taxon>Erwinia</taxon>
    </lineage>
</organism>
<dbReference type="AlphaFoldDB" id="A0A0M2KCF8"/>
<gene>
    <name evidence="1" type="ORF">AV903_07065</name>
    <name evidence="2" type="ORF">SY86_03315</name>
</gene>
<dbReference type="EMBL" id="CP013970">
    <property type="protein sequence ID" value="AXF75876.1"/>
    <property type="molecule type" value="Genomic_DNA"/>
</dbReference>
<evidence type="ECO:0000313" key="1">
    <source>
        <dbReference type="EMBL" id="AXF75876.1"/>
    </source>
</evidence>
<protein>
    <submittedName>
        <fullName evidence="2">Uncharacterized protein</fullName>
    </submittedName>
</protein>
<reference evidence="2 3" key="1">
    <citation type="submission" date="2015-01" db="EMBL/GenBank/DDBJ databases">
        <title>Erwinia tracheiphila.</title>
        <authorList>
            <person name="Shapiro L.R."/>
        </authorList>
    </citation>
    <scope>NUCLEOTIDE SEQUENCE [LARGE SCALE GENOMIC DNA]</scope>
    <source>
        <strain evidence="2 3">BuffGH</strain>
    </source>
</reference>
<dbReference type="EMBL" id="JXNU01000003">
    <property type="protein sequence ID" value="KKF34686.1"/>
    <property type="molecule type" value="Genomic_DNA"/>
</dbReference>
<dbReference type="Proteomes" id="UP000264980">
    <property type="component" value="Chromosome"/>
</dbReference>
<evidence type="ECO:0000313" key="2">
    <source>
        <dbReference type="EMBL" id="KKF34686.1"/>
    </source>
</evidence>
<reference evidence="1 4" key="2">
    <citation type="submission" date="2016-01" db="EMBL/GenBank/DDBJ databases">
        <authorList>
            <person name="Oliw E.H."/>
        </authorList>
    </citation>
    <scope>NUCLEOTIDE SEQUENCE [LARGE SCALE GENOMIC DNA]</scope>
    <source>
        <strain evidence="1 4">MDcuke</strain>
    </source>
</reference>
<sequence>MNFYQIRQTMTDDAYDVISAFGQTASLTLQAIAYITGQREHATRFILEQMAVFDVVVENNGLWCLSEGFKASMHQPQA</sequence>
<dbReference type="RefSeq" id="WP_016169756.1">
    <property type="nucleotide sequence ID" value="NZ_CP013970.1"/>
</dbReference>
<proteinExistence type="predicted"/>
<name>A0A0M2KCF8_9GAMM</name>